<proteinExistence type="predicted"/>
<organism evidence="1 2">
    <name type="scientific">Peronosclerospora sorghi</name>
    <dbReference type="NCBI Taxonomy" id="230839"/>
    <lineage>
        <taxon>Eukaryota</taxon>
        <taxon>Sar</taxon>
        <taxon>Stramenopiles</taxon>
        <taxon>Oomycota</taxon>
        <taxon>Peronosporomycetes</taxon>
        <taxon>Peronosporales</taxon>
        <taxon>Peronosporaceae</taxon>
        <taxon>Peronosclerospora</taxon>
    </lineage>
</organism>
<protein>
    <submittedName>
        <fullName evidence="1">Uncharacterized protein</fullName>
    </submittedName>
</protein>
<gene>
    <name evidence="1" type="ORF">PsorP6_017705</name>
</gene>
<evidence type="ECO:0000313" key="1">
    <source>
        <dbReference type="EMBL" id="KAI9919305.1"/>
    </source>
</evidence>
<dbReference type="EMBL" id="CM047590">
    <property type="protein sequence ID" value="KAI9919305.1"/>
    <property type="molecule type" value="Genomic_DNA"/>
</dbReference>
<comment type="caution">
    <text evidence="1">The sequence shown here is derived from an EMBL/GenBank/DDBJ whole genome shotgun (WGS) entry which is preliminary data.</text>
</comment>
<keyword evidence="2" id="KW-1185">Reference proteome</keyword>
<evidence type="ECO:0000313" key="2">
    <source>
        <dbReference type="Proteomes" id="UP001163321"/>
    </source>
</evidence>
<sequence length="666" mass="76718">MQRRLVCFAVRRLSFLPDGSRSTGIHDVLSAATESLPLGYCARRHVRVISAVARFQETAKDRTKQEPRGKSKFNVHDYVVKQKMPLEDVLPLVQHQVQTKTLKTAVARHAVDSFYFHCAQQAERKQLTEDFRRKVLHYFDHELFPTQEEAAAPGAGGDALNEAVFGSILKLHLEGGDTEAAWMLINKLRRNVTRKTRTSTDGKQKLHFRTVRPLLEHECRHGMFPSAYSRWQELKHGDVEWTRAMEDVLVQMVIACVRHHDVEPTKRKTLPENFDASGLLFHTRMTSLLHDLQLTCREVSPANAKVLAHAFQEAGYSVKPVPSDGHMRVQCPCCGHVLNKQTMTRAERDHMSTAIESRRSKVSPRKPVKEYLQPFRDWLMLRHAKFVLQGLAANKKKREQRLHYVLDGPNIAYINQNFEAGTYRLDQVDAVARVLQTQGHLVSITMPTAYLADKFVVRIRSKLHKQMRRQGKIFTRERTSEEKAILARWHDEDMLYSCRTNYLSDDLFWLYASVLLGEEGRVVTNDQGRDHVCALLNGYVRTCARAPTRTKGQRDGKDAMAPSLRSMDLVSRWKEMTTVNLELKHEDTAALREEERKRIESIQLVHPPPFSRVPQVTAPWHFHFPIADQVDPPKPSNDVQHVRKRTRWLCVHRTDAVSQVEKLESE</sequence>
<name>A0ACC0WKW2_9STRA</name>
<dbReference type="Proteomes" id="UP001163321">
    <property type="component" value="Chromosome 11"/>
</dbReference>
<accession>A0ACC0WKW2</accession>
<reference evidence="1 2" key="1">
    <citation type="journal article" date="2022" name="bioRxiv">
        <title>The genome of the oomycete Peronosclerospora sorghi, a cosmopolitan pathogen of maize and sorghum, is inflated with dispersed pseudogenes.</title>
        <authorList>
            <person name="Fletcher K."/>
            <person name="Martin F."/>
            <person name="Isakeit T."/>
            <person name="Cavanaugh K."/>
            <person name="Magill C."/>
            <person name="Michelmore R."/>
        </authorList>
    </citation>
    <scope>NUCLEOTIDE SEQUENCE [LARGE SCALE GENOMIC DNA]</scope>
    <source>
        <strain evidence="1">P6</strain>
    </source>
</reference>